<keyword evidence="2" id="KW-0378">Hydrolase</keyword>
<gene>
    <name evidence="3" type="ORF">LCGC14_3041380</name>
</gene>
<reference evidence="3" key="1">
    <citation type="journal article" date="2015" name="Nature">
        <title>Complex archaea that bridge the gap between prokaryotes and eukaryotes.</title>
        <authorList>
            <person name="Spang A."/>
            <person name="Saw J.H."/>
            <person name="Jorgensen S.L."/>
            <person name="Zaremba-Niedzwiedzka K."/>
            <person name="Martijn J."/>
            <person name="Lind A.E."/>
            <person name="van Eijk R."/>
            <person name="Schleper C."/>
            <person name="Guy L."/>
            <person name="Ettema T.J."/>
        </authorList>
    </citation>
    <scope>NUCLEOTIDE SEQUENCE</scope>
</reference>
<dbReference type="Pfam" id="PF02126">
    <property type="entry name" value="PTE"/>
    <property type="match status" value="1"/>
</dbReference>
<keyword evidence="1" id="KW-0479">Metal-binding</keyword>
<dbReference type="GO" id="GO:0008270">
    <property type="term" value="F:zinc ion binding"/>
    <property type="evidence" value="ECO:0007669"/>
    <property type="project" value="InterPro"/>
</dbReference>
<dbReference type="GO" id="GO:0016787">
    <property type="term" value="F:hydrolase activity"/>
    <property type="evidence" value="ECO:0007669"/>
    <property type="project" value="UniProtKB-KW"/>
</dbReference>
<proteinExistence type="predicted"/>
<dbReference type="AlphaFoldDB" id="A0A0F8XCQ2"/>
<organism evidence="3">
    <name type="scientific">marine sediment metagenome</name>
    <dbReference type="NCBI Taxonomy" id="412755"/>
    <lineage>
        <taxon>unclassified sequences</taxon>
        <taxon>metagenomes</taxon>
        <taxon>ecological metagenomes</taxon>
    </lineage>
</organism>
<dbReference type="PANTHER" id="PTHR10819">
    <property type="entry name" value="PHOSPHOTRIESTERASE-RELATED"/>
    <property type="match status" value="1"/>
</dbReference>
<dbReference type="InterPro" id="IPR032466">
    <property type="entry name" value="Metal_Hydrolase"/>
</dbReference>
<evidence type="ECO:0000313" key="3">
    <source>
        <dbReference type="EMBL" id="KKK58740.1"/>
    </source>
</evidence>
<dbReference type="PANTHER" id="PTHR10819:SF3">
    <property type="entry name" value="PHOSPHOTRIESTERASE-RELATED PROTEIN"/>
    <property type="match status" value="1"/>
</dbReference>
<sequence>RGIGRDPEQLRKISRLTGLNIIAGCGYYTQDTHPADMDKKTVDEIKDEMVSEIKNGIPWTGVRAGVIGELGTSDIIYPNEKKVLTAGAKAHAETGTGIIVHIYPWAPNGLEAIDILTSGGADVKKININHVDVEIDIEYIKKVGDTGAFFEFDNFGKEYFIDSRYRGFSGGVFARDIERVKALKELIDSGYLSNILITCDVCLKTLLHAYGGWGYDHILTYILPMMKDEGITDNQIDIIIKENPKRFLNIDRSWTNIT</sequence>
<feature type="non-terminal residue" evidence="3">
    <location>
        <position position="1"/>
    </location>
</feature>
<evidence type="ECO:0000256" key="1">
    <source>
        <dbReference type="ARBA" id="ARBA00022723"/>
    </source>
</evidence>
<dbReference type="PROSITE" id="PS51347">
    <property type="entry name" value="PHOSPHOTRIESTERASE_2"/>
    <property type="match status" value="1"/>
</dbReference>
<evidence type="ECO:0000256" key="2">
    <source>
        <dbReference type="ARBA" id="ARBA00022801"/>
    </source>
</evidence>
<dbReference type="InterPro" id="IPR001559">
    <property type="entry name" value="Phosphotriesterase"/>
</dbReference>
<comment type="caution">
    <text evidence="3">The sequence shown here is derived from an EMBL/GenBank/DDBJ whole genome shotgun (WGS) entry which is preliminary data.</text>
</comment>
<name>A0A0F8XCQ2_9ZZZZ</name>
<dbReference type="EMBL" id="LAZR01063823">
    <property type="protein sequence ID" value="KKK58740.1"/>
    <property type="molecule type" value="Genomic_DNA"/>
</dbReference>
<accession>A0A0F8XCQ2</accession>
<evidence type="ECO:0008006" key="4">
    <source>
        <dbReference type="Google" id="ProtNLM"/>
    </source>
</evidence>
<dbReference type="Gene3D" id="3.20.20.140">
    <property type="entry name" value="Metal-dependent hydrolases"/>
    <property type="match status" value="1"/>
</dbReference>
<dbReference type="SUPFAM" id="SSF51556">
    <property type="entry name" value="Metallo-dependent hydrolases"/>
    <property type="match status" value="1"/>
</dbReference>
<protein>
    <recommendedName>
        <fullName evidence="4">Phosphotriesterase-related protein</fullName>
    </recommendedName>
</protein>